<gene>
    <name evidence="10" type="ORF">WJU16_23970</name>
</gene>
<evidence type="ECO:0000256" key="3">
    <source>
        <dbReference type="ARBA" id="ARBA00022452"/>
    </source>
</evidence>
<protein>
    <submittedName>
        <fullName evidence="10">SusC/RagA family TonB-linked outer membrane protein</fullName>
    </submittedName>
</protein>
<name>A0ABZ2YMN5_9BACT</name>
<keyword evidence="4 7" id="KW-0812">Transmembrane</keyword>
<comment type="subcellular location">
    <subcellularLocation>
        <location evidence="1 7">Cell outer membrane</location>
        <topology evidence="1 7">Multi-pass membrane protein</topology>
    </subcellularLocation>
</comment>
<keyword evidence="2 7" id="KW-0813">Transport</keyword>
<dbReference type="InterPro" id="IPR037066">
    <property type="entry name" value="Plug_dom_sf"/>
</dbReference>
<dbReference type="InterPro" id="IPR036942">
    <property type="entry name" value="Beta-barrel_TonB_sf"/>
</dbReference>
<feature type="signal peptide" evidence="8">
    <location>
        <begin position="1"/>
        <end position="27"/>
    </location>
</feature>
<dbReference type="InterPro" id="IPR039426">
    <property type="entry name" value="TonB-dep_rcpt-like"/>
</dbReference>
<feature type="chain" id="PRO_5045938810" evidence="8">
    <location>
        <begin position="28"/>
        <end position="991"/>
    </location>
</feature>
<dbReference type="InterPro" id="IPR023996">
    <property type="entry name" value="TonB-dep_OMP_SusC/RagA"/>
</dbReference>
<dbReference type="PROSITE" id="PS52016">
    <property type="entry name" value="TONB_DEPENDENT_REC_3"/>
    <property type="match status" value="1"/>
</dbReference>
<dbReference type="Gene3D" id="2.170.130.10">
    <property type="entry name" value="TonB-dependent receptor, plug domain"/>
    <property type="match status" value="1"/>
</dbReference>
<organism evidence="10 11">
    <name type="scientific">Chitinophaga pollutisoli</name>
    <dbReference type="NCBI Taxonomy" id="3133966"/>
    <lineage>
        <taxon>Bacteria</taxon>
        <taxon>Pseudomonadati</taxon>
        <taxon>Bacteroidota</taxon>
        <taxon>Chitinophagia</taxon>
        <taxon>Chitinophagales</taxon>
        <taxon>Chitinophagaceae</taxon>
        <taxon>Chitinophaga</taxon>
    </lineage>
</organism>
<keyword evidence="6 7" id="KW-0998">Cell outer membrane</keyword>
<keyword evidence="5 7" id="KW-0472">Membrane</keyword>
<dbReference type="NCBIfam" id="TIGR04056">
    <property type="entry name" value="OMP_RagA_SusC"/>
    <property type="match status" value="1"/>
</dbReference>
<evidence type="ECO:0000256" key="7">
    <source>
        <dbReference type="PROSITE-ProRule" id="PRU01360"/>
    </source>
</evidence>
<feature type="domain" description="TonB-dependent receptor plug" evidence="9">
    <location>
        <begin position="78"/>
        <end position="203"/>
    </location>
</feature>
<dbReference type="RefSeq" id="WP_341835884.1">
    <property type="nucleotide sequence ID" value="NZ_CP149822.1"/>
</dbReference>
<dbReference type="Proteomes" id="UP001485459">
    <property type="component" value="Chromosome"/>
</dbReference>
<sequence>MTYFYPCTRKKQAFLLALLLMGTGAAAQKKVFSKSDSTKSVSNDATERLKQLPVSSLDSAGYIRNTEMMLRQLGATSSPDLDQARKLPYIGINSVLAGRATGVDVRIPSAEPGKRNALFIRGASGLLLKNGDIFAAQPLYVVDGMPLQYDHAFAYDIQRFDFNRIGSEIDPLAFIDVNDIRSISVLKDAGATAKYGPAASAGVIEISTRGPRTGELRVEVNGYAGLSLKPTLKVINGRWERDFRLPFYDKYATAEQYRSFPAYLADSTNKQYYGAADWDEAYYRNGFMSGLHAGVSGGTRLASFRFGVGQSTLQGQDNTLMRRYNVNFGINITPVKRLDWSTYLSAGMINRKRNQSLRDRMGDQDYILNLDRPPSPNKSLLDEYYNYLDEGVDRNRNTNVRVLNNLTYTFSRHFKFNSRFSIDYGQNFRDLFIPSTVNDGNNFANNFDGLQTRMTLDNSVEYNRYLGKHHRLVVTAGQYNQWDRWRYMYGKAYRGKSDYIKIYQPSSPGDPNNGSHNLRLTANFKDRIRAALASFYGNIGYDYKDKYSVSLYLRQDGSSNVTEENRWKMFPTATASWNISRENFLKDSKTLSTLRLRGSAGRMGKLFSLDYYNGGPVYNVEVGWEGTPNLSTYNAYPVLNAAYELGYVAPGIGWAYTDQINGGLDFGFMKDRVRASVDVYARTDRDMLLKVPVTQEYGYSGMWQNGMDIRNSGVELTLEANIIQQKDLGWSSALNASFNRSQLMALPGGQQSVVLGNRRFEVGKPVDRFWLLQNEGIYATDADVPAGMTYQGIAMKGGDPHWVDQNGDNVIDDNDRIMEGSHNPKVQGGWANTIRYRNLELNFLLSYAFGRKLINENLAARFDFANREGADDIGAVKEVFYWAEPEGDLDRIPRYNPWSAVSPYQTNQTLFLEDASYVRLRSVTFTYNFRSAWLKDRGMQMLRLYVTGNNLLTWTRYRGGDPEAFSYFGYDQGGYNWAQPKSFTMGFNLQF</sequence>
<evidence type="ECO:0000256" key="6">
    <source>
        <dbReference type="ARBA" id="ARBA00023237"/>
    </source>
</evidence>
<evidence type="ECO:0000256" key="5">
    <source>
        <dbReference type="ARBA" id="ARBA00023136"/>
    </source>
</evidence>
<dbReference type="Gene3D" id="2.40.170.20">
    <property type="entry name" value="TonB-dependent receptor, beta-barrel domain"/>
    <property type="match status" value="1"/>
</dbReference>
<dbReference type="SUPFAM" id="SSF56935">
    <property type="entry name" value="Porins"/>
    <property type="match status" value="1"/>
</dbReference>
<evidence type="ECO:0000313" key="11">
    <source>
        <dbReference type="Proteomes" id="UP001485459"/>
    </source>
</evidence>
<dbReference type="InterPro" id="IPR012910">
    <property type="entry name" value="Plug_dom"/>
</dbReference>
<dbReference type="EMBL" id="CP149822">
    <property type="protein sequence ID" value="WZN41023.1"/>
    <property type="molecule type" value="Genomic_DNA"/>
</dbReference>
<accession>A0ABZ2YMN5</accession>
<keyword evidence="11" id="KW-1185">Reference proteome</keyword>
<comment type="similarity">
    <text evidence="7">Belongs to the TonB-dependent receptor family.</text>
</comment>
<evidence type="ECO:0000259" key="9">
    <source>
        <dbReference type="Pfam" id="PF07715"/>
    </source>
</evidence>
<evidence type="ECO:0000256" key="4">
    <source>
        <dbReference type="ARBA" id="ARBA00022692"/>
    </source>
</evidence>
<evidence type="ECO:0000256" key="1">
    <source>
        <dbReference type="ARBA" id="ARBA00004571"/>
    </source>
</evidence>
<reference evidence="11" key="1">
    <citation type="submission" date="2024-03" db="EMBL/GenBank/DDBJ databases">
        <title>Chitinophaga horti sp. nov., isolated from garden soil.</title>
        <authorList>
            <person name="Lee D.S."/>
            <person name="Han D.M."/>
            <person name="Baek J.H."/>
            <person name="Choi D.G."/>
            <person name="Jeon J.H."/>
            <person name="Jeon C.O."/>
        </authorList>
    </citation>
    <scope>NUCLEOTIDE SEQUENCE [LARGE SCALE GENOMIC DNA]</scope>
    <source>
        <strain evidence="11">GPA1</strain>
    </source>
</reference>
<dbReference type="Pfam" id="PF07715">
    <property type="entry name" value="Plug"/>
    <property type="match status" value="1"/>
</dbReference>
<evidence type="ECO:0000256" key="8">
    <source>
        <dbReference type="SAM" id="SignalP"/>
    </source>
</evidence>
<evidence type="ECO:0000313" key="10">
    <source>
        <dbReference type="EMBL" id="WZN41023.1"/>
    </source>
</evidence>
<evidence type="ECO:0000256" key="2">
    <source>
        <dbReference type="ARBA" id="ARBA00022448"/>
    </source>
</evidence>
<keyword evidence="3 7" id="KW-1134">Transmembrane beta strand</keyword>
<keyword evidence="8" id="KW-0732">Signal</keyword>
<proteinExistence type="inferred from homology"/>